<reference evidence="1" key="1">
    <citation type="submission" date="2020-03" db="EMBL/GenBank/DDBJ databases">
        <title>The deep terrestrial virosphere.</title>
        <authorList>
            <person name="Holmfeldt K."/>
            <person name="Nilsson E."/>
            <person name="Simone D."/>
            <person name="Lopez-Fernandez M."/>
            <person name="Wu X."/>
            <person name="de Brujin I."/>
            <person name="Lundin D."/>
            <person name="Andersson A."/>
            <person name="Bertilsson S."/>
            <person name="Dopson M."/>
        </authorList>
    </citation>
    <scope>NUCLEOTIDE SEQUENCE</scope>
    <source>
        <strain evidence="1">MM171B00685</strain>
    </source>
</reference>
<organism evidence="1">
    <name type="scientific">viral metagenome</name>
    <dbReference type="NCBI Taxonomy" id="1070528"/>
    <lineage>
        <taxon>unclassified sequences</taxon>
        <taxon>metagenomes</taxon>
        <taxon>organismal metagenomes</taxon>
    </lineage>
</organism>
<proteinExistence type="predicted"/>
<sequence>MNKTLIPWVKNPDGTPGYTWNPITGCLNQVDGMCQGGNFPCYADRLANTRLFERYTTNNNYAPPFSDGKGISSDLSDTFDPFYPRFWEDRLGELRQRNKNLIEKGLDSPRGIFVCDMGELFGDWLPLEWQEAILEEIDNKHDRFYLLTKQPQNLPQWSPFPDNCFVGVSATNWLQFSEALGHLATVEAKVKYLSFEPLLERIQFDMMQKMLFPKVVQWVIIGACTGTKKDMEKMVKQHPGLTLMPFGKKWSAQPELSWVQTIALAATKANIPLFLKDNLKPLLPNRMPFYGTYIWKEMSNGAMITMSENRYRQELPE</sequence>
<accession>A0A6M3MDY7</accession>
<dbReference type="InterPro" id="IPR011101">
    <property type="entry name" value="DUF5131"/>
</dbReference>
<name>A0A6M3MDY7_9ZZZZ</name>
<evidence type="ECO:0008006" key="2">
    <source>
        <dbReference type="Google" id="ProtNLM"/>
    </source>
</evidence>
<dbReference type="EMBL" id="MT143849">
    <property type="protein sequence ID" value="QJB03496.1"/>
    <property type="molecule type" value="Genomic_DNA"/>
</dbReference>
<dbReference type="AlphaFoldDB" id="A0A6M3MDY7"/>
<dbReference type="Pfam" id="PF07505">
    <property type="entry name" value="DUF5131"/>
    <property type="match status" value="1"/>
</dbReference>
<gene>
    <name evidence="1" type="ORF">MM171B00685_0001</name>
</gene>
<evidence type="ECO:0000313" key="1">
    <source>
        <dbReference type="EMBL" id="QJB03496.1"/>
    </source>
</evidence>
<protein>
    <recommendedName>
        <fullName evidence="2">DUF5131 family protein</fullName>
    </recommendedName>
</protein>